<name>A0A8X6PK81_NEPPI</name>
<dbReference type="AlphaFoldDB" id="A0A8X6PK81"/>
<accession>A0A8X6PK81</accession>
<keyword evidence="2" id="KW-1185">Reference proteome</keyword>
<evidence type="ECO:0000313" key="1">
    <source>
        <dbReference type="EMBL" id="GFT75380.1"/>
    </source>
</evidence>
<dbReference type="EMBL" id="BMAW01117451">
    <property type="protein sequence ID" value="GFT75380.1"/>
    <property type="molecule type" value="Genomic_DNA"/>
</dbReference>
<evidence type="ECO:0000313" key="2">
    <source>
        <dbReference type="Proteomes" id="UP000887013"/>
    </source>
</evidence>
<proteinExistence type="predicted"/>
<sequence length="132" mass="14960">MITQIFISRRHSIQIAYGLFVTCQPRDMKYGITTKCIDMHREHLNASLICFGPLLRGCSINFAFPVALGSRIVRRKPMSFAFAMHLFSFTDRWFSHGVAVGISDLNCLIISHFELEVIGAHGRKLVASESWV</sequence>
<dbReference type="Proteomes" id="UP000887013">
    <property type="component" value="Unassembled WGS sequence"/>
</dbReference>
<gene>
    <name evidence="1" type="ORF">NPIL_354991</name>
</gene>
<protein>
    <submittedName>
        <fullName evidence="1">Uncharacterized protein</fullName>
    </submittedName>
</protein>
<organism evidence="1 2">
    <name type="scientific">Nephila pilipes</name>
    <name type="common">Giant wood spider</name>
    <name type="synonym">Nephila maculata</name>
    <dbReference type="NCBI Taxonomy" id="299642"/>
    <lineage>
        <taxon>Eukaryota</taxon>
        <taxon>Metazoa</taxon>
        <taxon>Ecdysozoa</taxon>
        <taxon>Arthropoda</taxon>
        <taxon>Chelicerata</taxon>
        <taxon>Arachnida</taxon>
        <taxon>Araneae</taxon>
        <taxon>Araneomorphae</taxon>
        <taxon>Entelegynae</taxon>
        <taxon>Araneoidea</taxon>
        <taxon>Nephilidae</taxon>
        <taxon>Nephila</taxon>
    </lineage>
</organism>
<reference evidence="1" key="1">
    <citation type="submission" date="2020-08" db="EMBL/GenBank/DDBJ databases">
        <title>Multicomponent nature underlies the extraordinary mechanical properties of spider dragline silk.</title>
        <authorList>
            <person name="Kono N."/>
            <person name="Nakamura H."/>
            <person name="Mori M."/>
            <person name="Yoshida Y."/>
            <person name="Ohtoshi R."/>
            <person name="Malay A.D."/>
            <person name="Moran D.A.P."/>
            <person name="Tomita M."/>
            <person name="Numata K."/>
            <person name="Arakawa K."/>
        </authorList>
    </citation>
    <scope>NUCLEOTIDE SEQUENCE</scope>
</reference>
<comment type="caution">
    <text evidence="1">The sequence shown here is derived from an EMBL/GenBank/DDBJ whole genome shotgun (WGS) entry which is preliminary data.</text>
</comment>